<proteinExistence type="predicted"/>
<evidence type="ECO:0000313" key="2">
    <source>
        <dbReference type="Proteomes" id="UP001473302"/>
    </source>
</evidence>
<reference evidence="1 2" key="1">
    <citation type="submission" date="2024-04" db="EMBL/GenBank/DDBJ databases">
        <title>genome sequences of Mucor flavus KT1a and Helicostylum pulchrum KT1b strains isolated from the surface of a dry-aged beef.</title>
        <authorList>
            <person name="Toyotome T."/>
            <person name="Hosono M."/>
            <person name="Torimaru M."/>
            <person name="Fukuda K."/>
            <person name="Mikami N."/>
        </authorList>
    </citation>
    <scope>NUCLEOTIDE SEQUENCE [LARGE SCALE GENOMIC DNA]</scope>
    <source>
        <strain evidence="1 2">KT1a</strain>
    </source>
</reference>
<comment type="caution">
    <text evidence="1">The sequence shown here is derived from an EMBL/GenBank/DDBJ whole genome shotgun (WGS) entry which is preliminary data.</text>
</comment>
<keyword evidence="2" id="KW-1185">Reference proteome</keyword>
<dbReference type="Proteomes" id="UP001473302">
    <property type="component" value="Unassembled WGS sequence"/>
</dbReference>
<dbReference type="EMBL" id="BAABUK010000032">
    <property type="protein sequence ID" value="GAA5816548.1"/>
    <property type="molecule type" value="Genomic_DNA"/>
</dbReference>
<sequence length="158" mass="18420">MSRISKDLSPQLQWEAVKQTTKQVIKSFAIQYVSLRKLALRQLGRKRNCLLRSKPPIAVLQQLLSKIDTIIYSLQQTGARIYSSIEGWGSLAIHQQRTNQQYMETLQPYHTNSEDQPSTDPHRMQLYAQQFYQSLYSTDHVNDADIMEYLNNMTLINK</sequence>
<evidence type="ECO:0000313" key="1">
    <source>
        <dbReference type="EMBL" id="GAA5816548.1"/>
    </source>
</evidence>
<protein>
    <submittedName>
        <fullName evidence="1">Uncharacterized protein</fullName>
    </submittedName>
</protein>
<organism evidence="1 2">
    <name type="scientific">Mucor flavus</name>
    <dbReference type="NCBI Taxonomy" id="439312"/>
    <lineage>
        <taxon>Eukaryota</taxon>
        <taxon>Fungi</taxon>
        <taxon>Fungi incertae sedis</taxon>
        <taxon>Mucoromycota</taxon>
        <taxon>Mucoromycotina</taxon>
        <taxon>Mucoromycetes</taxon>
        <taxon>Mucorales</taxon>
        <taxon>Mucorineae</taxon>
        <taxon>Mucoraceae</taxon>
        <taxon>Mucor</taxon>
    </lineage>
</organism>
<accession>A0ABP9ZBP0</accession>
<gene>
    <name evidence="1" type="ORF">MFLAVUS_010078</name>
</gene>
<name>A0ABP9ZBP0_9FUNG</name>